<dbReference type="AlphaFoldDB" id="A0A918G206"/>
<organism evidence="9 10">
    <name type="scientific">Streptomyces humidus</name>
    <dbReference type="NCBI Taxonomy" id="52259"/>
    <lineage>
        <taxon>Bacteria</taxon>
        <taxon>Bacillati</taxon>
        <taxon>Actinomycetota</taxon>
        <taxon>Actinomycetes</taxon>
        <taxon>Kitasatosporales</taxon>
        <taxon>Streptomycetaceae</taxon>
        <taxon>Streptomyces</taxon>
    </lineage>
</organism>
<feature type="transmembrane region" description="Helical" evidence="7">
    <location>
        <begin position="33"/>
        <end position="51"/>
    </location>
</feature>
<dbReference type="InterPro" id="IPR036259">
    <property type="entry name" value="MFS_trans_sf"/>
</dbReference>
<keyword evidence="10" id="KW-1185">Reference proteome</keyword>
<dbReference type="GO" id="GO:0022857">
    <property type="term" value="F:transmembrane transporter activity"/>
    <property type="evidence" value="ECO:0007669"/>
    <property type="project" value="InterPro"/>
</dbReference>
<name>A0A918G206_9ACTN</name>
<dbReference type="Proteomes" id="UP000606194">
    <property type="component" value="Unassembled WGS sequence"/>
</dbReference>
<feature type="transmembrane region" description="Helical" evidence="7">
    <location>
        <begin position="152"/>
        <end position="173"/>
    </location>
</feature>
<dbReference type="PANTHER" id="PTHR23517:SF2">
    <property type="entry name" value="MULTIDRUG RESISTANCE PROTEIN MDTH"/>
    <property type="match status" value="1"/>
</dbReference>
<dbReference type="InterPro" id="IPR050171">
    <property type="entry name" value="MFS_Transporters"/>
</dbReference>
<evidence type="ECO:0000256" key="7">
    <source>
        <dbReference type="SAM" id="Phobius"/>
    </source>
</evidence>
<evidence type="ECO:0000256" key="5">
    <source>
        <dbReference type="ARBA" id="ARBA00022989"/>
    </source>
</evidence>
<feature type="transmembrane region" description="Helical" evidence="7">
    <location>
        <begin position="90"/>
        <end position="108"/>
    </location>
</feature>
<feature type="transmembrane region" description="Helical" evidence="7">
    <location>
        <begin position="399"/>
        <end position="419"/>
    </location>
</feature>
<evidence type="ECO:0000256" key="2">
    <source>
        <dbReference type="ARBA" id="ARBA00022448"/>
    </source>
</evidence>
<keyword evidence="4 7" id="KW-0812">Transmembrane</keyword>
<evidence type="ECO:0000256" key="3">
    <source>
        <dbReference type="ARBA" id="ARBA00022475"/>
    </source>
</evidence>
<gene>
    <name evidence="9" type="ORF">GCM10010269_61950</name>
</gene>
<evidence type="ECO:0000259" key="8">
    <source>
        <dbReference type="PROSITE" id="PS50850"/>
    </source>
</evidence>
<feature type="transmembrane region" description="Helical" evidence="7">
    <location>
        <begin position="269"/>
        <end position="288"/>
    </location>
</feature>
<proteinExistence type="predicted"/>
<feature type="transmembrane region" description="Helical" evidence="7">
    <location>
        <begin position="179"/>
        <end position="199"/>
    </location>
</feature>
<feature type="transmembrane region" description="Helical" evidence="7">
    <location>
        <begin position="238"/>
        <end position="263"/>
    </location>
</feature>
<dbReference type="Gene3D" id="1.20.1250.20">
    <property type="entry name" value="MFS general substrate transporter like domains"/>
    <property type="match status" value="1"/>
</dbReference>
<keyword evidence="2" id="KW-0813">Transport</keyword>
<keyword evidence="3" id="KW-1003">Cell membrane</keyword>
<protein>
    <submittedName>
        <fullName evidence="9">MFS transporter</fullName>
    </submittedName>
</protein>
<feature type="transmembrane region" description="Helical" evidence="7">
    <location>
        <begin position="63"/>
        <end position="83"/>
    </location>
</feature>
<accession>A0A918G206</accession>
<sequence length="433" mass="45104">MTEQSTSPAAAEVPGPPGPALGPSVRPLAVSHFVTYFGDGLFYVCAALYFTRVVGLGPVTYGAALTASWLLAMVLSVPVGHLADRFEARTVAVTLLSVAGLSICLYLATSSVPLFFVGACLLAVSTQGTMSARSALIARSFPPGQVTRVRAVLIATANAGLAVGAALGALVIAVDTDTAYRLAFVLDGLTFFVAAALLLKVPPTLRTAAGSPAASPEDGSPAERAGGSPLRVFRDRGYAAVSLVNLVLMLHVPLIDVALPLWIVRQTHAPEWTIAAVFVVNTGLVVALQYRTSKTVTSVDAGVRSLRVGGLLLFAGMALYSLSGLPSSPWAAAGVLLLAVTVLTFGEIRQISSMNEISFRLVADGRYGEYQGFFGIGSTIAEAVGPLALTWLLLSHGSWGWLALGALFLVASFAMKYCVALARRSPLVRENAL</sequence>
<dbReference type="Pfam" id="PF07690">
    <property type="entry name" value="MFS_1"/>
    <property type="match status" value="1"/>
</dbReference>
<dbReference type="PROSITE" id="PS50850">
    <property type="entry name" value="MFS"/>
    <property type="match status" value="1"/>
</dbReference>
<comment type="caution">
    <text evidence="9">The sequence shown here is derived from an EMBL/GenBank/DDBJ whole genome shotgun (WGS) entry which is preliminary data.</text>
</comment>
<comment type="subcellular location">
    <subcellularLocation>
        <location evidence="1">Cell membrane</location>
        <topology evidence="1">Multi-pass membrane protein</topology>
    </subcellularLocation>
</comment>
<dbReference type="InterPro" id="IPR011701">
    <property type="entry name" value="MFS"/>
</dbReference>
<feature type="transmembrane region" description="Helical" evidence="7">
    <location>
        <begin position="308"/>
        <end position="325"/>
    </location>
</feature>
<evidence type="ECO:0000256" key="4">
    <source>
        <dbReference type="ARBA" id="ARBA00022692"/>
    </source>
</evidence>
<evidence type="ECO:0000256" key="1">
    <source>
        <dbReference type="ARBA" id="ARBA00004651"/>
    </source>
</evidence>
<dbReference type="RefSeq" id="WP_190152646.1">
    <property type="nucleotide sequence ID" value="NZ_BMTL01000030.1"/>
</dbReference>
<feature type="transmembrane region" description="Helical" evidence="7">
    <location>
        <begin position="331"/>
        <end position="351"/>
    </location>
</feature>
<dbReference type="SUPFAM" id="SSF103473">
    <property type="entry name" value="MFS general substrate transporter"/>
    <property type="match status" value="1"/>
</dbReference>
<dbReference type="PANTHER" id="PTHR23517">
    <property type="entry name" value="RESISTANCE PROTEIN MDTM, PUTATIVE-RELATED-RELATED"/>
    <property type="match status" value="1"/>
</dbReference>
<keyword evidence="5 7" id="KW-1133">Transmembrane helix</keyword>
<reference evidence="9" key="1">
    <citation type="journal article" date="2014" name="Int. J. Syst. Evol. Microbiol.">
        <title>Complete genome sequence of Corynebacterium casei LMG S-19264T (=DSM 44701T), isolated from a smear-ripened cheese.</title>
        <authorList>
            <consortium name="US DOE Joint Genome Institute (JGI-PGF)"/>
            <person name="Walter F."/>
            <person name="Albersmeier A."/>
            <person name="Kalinowski J."/>
            <person name="Ruckert C."/>
        </authorList>
    </citation>
    <scope>NUCLEOTIDE SEQUENCE</scope>
    <source>
        <strain evidence="9">JCM 4386</strain>
    </source>
</reference>
<dbReference type="EMBL" id="BMTL01000030">
    <property type="protein sequence ID" value="GGS14243.1"/>
    <property type="molecule type" value="Genomic_DNA"/>
</dbReference>
<keyword evidence="6 7" id="KW-0472">Membrane</keyword>
<reference evidence="9" key="2">
    <citation type="submission" date="2020-09" db="EMBL/GenBank/DDBJ databases">
        <authorList>
            <person name="Sun Q."/>
            <person name="Ohkuma M."/>
        </authorList>
    </citation>
    <scope>NUCLEOTIDE SEQUENCE</scope>
    <source>
        <strain evidence="9">JCM 4386</strain>
    </source>
</reference>
<feature type="domain" description="Major facilitator superfamily (MFS) profile" evidence="8">
    <location>
        <begin position="24"/>
        <end position="423"/>
    </location>
</feature>
<evidence type="ECO:0000313" key="10">
    <source>
        <dbReference type="Proteomes" id="UP000606194"/>
    </source>
</evidence>
<evidence type="ECO:0000256" key="6">
    <source>
        <dbReference type="ARBA" id="ARBA00023136"/>
    </source>
</evidence>
<dbReference type="GO" id="GO:0005886">
    <property type="term" value="C:plasma membrane"/>
    <property type="evidence" value="ECO:0007669"/>
    <property type="project" value="UniProtKB-SubCell"/>
</dbReference>
<evidence type="ECO:0000313" key="9">
    <source>
        <dbReference type="EMBL" id="GGS14243.1"/>
    </source>
</evidence>
<dbReference type="InterPro" id="IPR020846">
    <property type="entry name" value="MFS_dom"/>
</dbReference>
<feature type="transmembrane region" description="Helical" evidence="7">
    <location>
        <begin position="372"/>
        <end position="393"/>
    </location>
</feature>